<feature type="compositionally biased region" description="Low complexity" evidence="1">
    <location>
        <begin position="41"/>
        <end position="53"/>
    </location>
</feature>
<dbReference type="OrthoDB" id="6287725at2759"/>
<evidence type="ECO:0000259" key="3">
    <source>
        <dbReference type="Pfam" id="PF14225"/>
    </source>
</evidence>
<dbReference type="InterPro" id="IPR025614">
    <property type="entry name" value="Cell_morpho_N"/>
</dbReference>
<proteinExistence type="predicted"/>
<feature type="compositionally biased region" description="Low complexity" evidence="1">
    <location>
        <begin position="2429"/>
        <end position="2441"/>
    </location>
</feature>
<dbReference type="InterPro" id="IPR016024">
    <property type="entry name" value="ARM-type_fold"/>
</dbReference>
<comment type="caution">
    <text evidence="5">The sequence shown here is derived from an EMBL/GenBank/DDBJ whole genome shotgun (WGS) entry which is preliminary data.</text>
</comment>
<feature type="compositionally biased region" description="Polar residues" evidence="1">
    <location>
        <begin position="215"/>
        <end position="233"/>
    </location>
</feature>
<keyword evidence="6" id="KW-1185">Reference proteome</keyword>
<dbReference type="EMBL" id="AWGH01000023">
    <property type="protein sequence ID" value="ODN89161.1"/>
    <property type="molecule type" value="Genomic_DNA"/>
</dbReference>
<dbReference type="Pfam" id="PF14222">
    <property type="entry name" value="MOR2-PAG1_N"/>
    <property type="match status" value="1"/>
</dbReference>
<organism evidence="5 6">
    <name type="scientific">Cryptococcus wingfieldii CBS 7118</name>
    <dbReference type="NCBI Taxonomy" id="1295528"/>
    <lineage>
        <taxon>Eukaryota</taxon>
        <taxon>Fungi</taxon>
        <taxon>Dikarya</taxon>
        <taxon>Basidiomycota</taxon>
        <taxon>Agaricomycotina</taxon>
        <taxon>Tremellomycetes</taxon>
        <taxon>Tremellales</taxon>
        <taxon>Cryptococcaceae</taxon>
        <taxon>Cryptococcus</taxon>
    </lineage>
</organism>
<dbReference type="GO" id="GO:0000902">
    <property type="term" value="P:cell morphogenesis"/>
    <property type="evidence" value="ECO:0007669"/>
    <property type="project" value="InterPro"/>
</dbReference>
<dbReference type="GO" id="GO:0030427">
    <property type="term" value="C:site of polarized growth"/>
    <property type="evidence" value="ECO:0007669"/>
    <property type="project" value="TreeGrafter"/>
</dbReference>
<gene>
    <name evidence="5" type="ORF">L198_06483</name>
</gene>
<dbReference type="InterPro" id="IPR029473">
    <property type="entry name" value="MOR2-PAG1_mid"/>
</dbReference>
<dbReference type="InterPro" id="IPR025481">
    <property type="entry name" value="Cell_Morphogen_C"/>
</dbReference>
<feature type="region of interest" description="Disordered" evidence="1">
    <location>
        <begin position="1"/>
        <end position="124"/>
    </location>
</feature>
<evidence type="ECO:0000259" key="4">
    <source>
        <dbReference type="Pfam" id="PF14228"/>
    </source>
</evidence>
<evidence type="ECO:0000256" key="1">
    <source>
        <dbReference type="SAM" id="MobiDB-lite"/>
    </source>
</evidence>
<feature type="domain" description="Cell morphogenesis protein C-terminal" evidence="3">
    <location>
        <begin position="1988"/>
        <end position="2235"/>
    </location>
</feature>
<feature type="compositionally biased region" description="Polar residues" evidence="1">
    <location>
        <begin position="190"/>
        <end position="207"/>
    </location>
</feature>
<evidence type="ECO:0000259" key="2">
    <source>
        <dbReference type="Pfam" id="PF14222"/>
    </source>
</evidence>
<reference evidence="5 6" key="1">
    <citation type="submission" date="2016-06" db="EMBL/GenBank/DDBJ databases">
        <title>Evolution of pathogenesis and genome organization in the Tremellales.</title>
        <authorList>
            <person name="Cuomo C."/>
            <person name="Litvintseva A."/>
            <person name="Heitman J."/>
            <person name="Chen Y."/>
            <person name="Sun S."/>
            <person name="Springer D."/>
            <person name="Dromer F."/>
            <person name="Young S."/>
            <person name="Zeng Q."/>
            <person name="Chapman S."/>
            <person name="Gujja S."/>
            <person name="Saif S."/>
            <person name="Birren B."/>
        </authorList>
    </citation>
    <scope>NUCLEOTIDE SEQUENCE [LARGE SCALE GENOMIC DNA]</scope>
    <source>
        <strain evidence="5 6">CBS 7118</strain>
    </source>
</reference>
<dbReference type="Proteomes" id="UP000094819">
    <property type="component" value="Unassembled WGS sequence"/>
</dbReference>
<feature type="compositionally biased region" description="Polar residues" evidence="1">
    <location>
        <begin position="88"/>
        <end position="118"/>
    </location>
</feature>
<evidence type="ECO:0000313" key="5">
    <source>
        <dbReference type="EMBL" id="ODN89161.1"/>
    </source>
</evidence>
<accession>A0A1E3IN83</accession>
<feature type="region of interest" description="Disordered" evidence="1">
    <location>
        <begin position="140"/>
        <end position="261"/>
    </location>
</feature>
<sequence>MEEIVIPNLEDDEDDYLPSHSRPVFGAASSTTSLPDTDPYSNSHRSNLSSDSSYAPSKLQTTTPTRPGLQKTSASFSVGAPTLAHGFGQQQTPGSLGKFNNASSSSLVTPGTSISSSGAVRRPGLATKGSFASIKNAFKQNHSTPAPPLPAFDRTGPPGYPALKNPFSRYDSPMSPRNPAGFKTPVKGKNLSSSTTASPMSRGNTADGQGRKYSIASSHRSQGGRSMTSNGSVNFRADDHPMPALPPIPSRQTPSRLGGRHGSDVGSYLGRMRAGSVDLDDGEFGRTPGEEALRVVFIEFREAAGNKVQRVCARPLNSHPSLSTILEAGIDPQFDNTITSLSQSATRHARRVVDLLISWCRDYCGNIGASEVRSHLDRSMGLQMKVEDAAAILQARKSSAARFIMNRALIELLKIMPKDSLDQELGMTLENNAFNAYRSEKPEDVMQFPHKKAVSQLQIQLLGQLSKTRFLTVSDRFVRELSKYATNQQPTKESEARIEHLLKGMRHLQLKVYPEDELEMSAEFIQSLSAFYASTHGQSLKIAYAETFTHLLHPVIETATAEVNHPVWAQAMAVILDRALGMVGKARYWNAAFPLMVTALGASPREVFIQQWQNVVDAIMAKFKDRNTKSVAMGAFIRLLWVYLHRCHESSTSTRKRLDHLIRVLFASSQYLYPSEIPFEGFIAVLHYVMTRQTDYGEEFVVEFLGARSATDSGAERSTAVVKAVNLTLRVIELEKHATWPQSPDFTNFDHDSFAFESSGETMPFDTETKPEVSDLLKKAGPAFMNLLVECDNDVRNLLLSNDSVAIAGHASSNTMDNPVEIITSKHGDVYVSYPARYAGKMRLMEAVMEALPRCLPKDPKWAELASILCRATFSADPNVCVAAGNALKRMAQDPQRCLLLVATYRGFVFETRHIFKDTFVGAKLMDSHFERVVKLWLDMLLLLVGHQRVAEAQADDEDGQKAPTADASQIAQIEASAIFLLCSSALSLRKLAGQILVAARDLESQQRLPSAAFRYSRLVPDKPASAGHVLDIYEHVLNEKDIDALNQIPWLSQPEKARLEIVINNRGKEGGKLLQRIAEGESSRDAVLWLSVLPIFISRVADRLPKVSQELRTVVGGLVLRLQAHVALVAGGVMRGTPNRTGGSLATRSSSDIAILADHWRAYLSILCVTLNPANGPAPSTPPVQRSNAKDVIILNQEAISTPVLFTYLTSLLGWEDTRFKDAAVHALGSIRQGMMRPLAEQLLNVTRRLMDGAKVGTAPREGTTKKTPNSTIWTAVAHIFRLISPLILDHKSSNHLTNLSSMIGFIKVTWTLLSDRTVKEDYDLQNLRRSFCIVVENLTNALGKLDSSDRFLGEEMRGAVFKLCYEWCLVGRRPDVAKARESQMLQAAAGGYRGERDRASYLDNLQNKTKLLSMAAAEAMAGLCQGKLISVSDSTPAQQASDHIVEPLLVLRWIRGMFGSANMSHNATAKRALFALIKYNWDCERLLDEVLHQSFGEGEQFTLESSFFGVVADLLSEGHLDLPVEQVACLALSKLGHPVSTIRQRAFQLAQSLLSHPGDMLVFSKLLPSVGSSSAAIYRQAQDAISGQLASIYADNAFSFLSECTTRLSQLEAPRRQATLSVIRSWVQYLDMASDMSDLSPEDASLQHQALHNLVYLGVRFGEDHPEEIKVIVLSFAGSSSSQNTTALVKFLFEQGGKRKSPDFVEHAQRMVACLASSSAGDNIFEDICNFVEPNAMVALPEADVPPSPMSSLANLDTIMSAPSARSQTFSTGQLALVFAGELLPHRLSDSELSKKLPALLQAALIQCDSASSALRDQSQTVLFQVLRAWISDVSLVSPQDAHAIWASAETKVTALAMKKQGIFWKSDDNGGSDVAFMAPPKMTDLVIKILGILLPLQPRIRQQWGELALSWATTCPMRHLACRSFQIFRILSPNVKPRMISDTLARLSSTIASSSQEIQAFNCEVLRTFASIVQSLGPTEAQSNPQIFWCSFACLTTPYENEFSEVIDLLSHVLDKTNLSDPNVVQLLNKYRPADWVGPAPYLQSLLLVGLRSSKTSFMTFDLIRRLTSASIDELVDAPNDRLIHGFIAALPWMLHSTYLGEPNEELAEMALDLASIADQQGRASFSRLLTSFAKVRFRSKDDFIRQAASLLRDYMPTHALGIVTLLLGFVLNTHDWMREKSMQVLKLILQSPEARAPLQTHGNELLQPLLNLLSTKHATQALDVLDMPITATTAASVDNHAPASPSFSGDIFGLVEESGWSVPRAKELSSLTRENVRAVFNTCTTETRAASAHFSVVQFADMRPFDFNASQVSLDLPSSPPINGEGAMANASIGDLVGALHSLGHFFEDGDTMAGLGNGTSSPLPNYNMSRHAASNSDVSERRVRAIMARSHQHQSSITSPIYETSPAHSRINGRPFRHNHTRSDTIASESSMTSSSMDERENATQRLNFSIQSGGSSTLGSLTPVKSHGQSHSTGSVNIPLGVSESRRIHLPNDSMSSMSDIGDQSAFGLDEEAAASSMGGLPSTTSMTSISSAAGYGVAVGRQGGWNERERR</sequence>
<dbReference type="Pfam" id="PF14225">
    <property type="entry name" value="MOR2-PAG1_C"/>
    <property type="match status" value="1"/>
</dbReference>
<feature type="compositionally biased region" description="Polar residues" evidence="1">
    <location>
        <begin position="54"/>
        <end position="76"/>
    </location>
</feature>
<dbReference type="PANTHER" id="PTHR12295">
    <property type="entry name" value="FURRY-RELATED"/>
    <property type="match status" value="1"/>
</dbReference>
<dbReference type="SUPFAM" id="SSF48371">
    <property type="entry name" value="ARM repeat"/>
    <property type="match status" value="2"/>
</dbReference>
<feature type="region of interest" description="Disordered" evidence="1">
    <location>
        <begin position="2408"/>
        <end position="2447"/>
    </location>
</feature>
<dbReference type="InterPro" id="IPR039867">
    <property type="entry name" value="Furry/Tao3/Mor2"/>
</dbReference>
<feature type="domain" description="Cell morphogenesis protein N-terminal" evidence="2">
    <location>
        <begin position="396"/>
        <end position="941"/>
    </location>
</feature>
<dbReference type="GeneID" id="30195695"/>
<feature type="compositionally biased region" description="Acidic residues" evidence="1">
    <location>
        <begin position="1"/>
        <end position="16"/>
    </location>
</feature>
<name>A0A1E3IN83_9TREE</name>
<dbReference type="PANTHER" id="PTHR12295:SF30">
    <property type="entry name" value="PROTEIN FURRY"/>
    <property type="match status" value="1"/>
</dbReference>
<dbReference type="GO" id="GO:0005938">
    <property type="term" value="C:cell cortex"/>
    <property type="evidence" value="ECO:0007669"/>
    <property type="project" value="TreeGrafter"/>
</dbReference>
<protein>
    <submittedName>
        <fullName evidence="5">Cell polarity protein mor2</fullName>
    </submittedName>
</protein>
<evidence type="ECO:0000313" key="6">
    <source>
        <dbReference type="Proteomes" id="UP000094819"/>
    </source>
</evidence>
<dbReference type="RefSeq" id="XP_019029446.1">
    <property type="nucleotide sequence ID" value="XM_019178539.1"/>
</dbReference>
<dbReference type="Pfam" id="PF14228">
    <property type="entry name" value="MOR2-PAG1_mid"/>
    <property type="match status" value="1"/>
</dbReference>
<feature type="domain" description="Cell morphogenesis central region" evidence="4">
    <location>
        <begin position="1756"/>
        <end position="1941"/>
    </location>
</feature>